<reference evidence="5" key="1">
    <citation type="submission" date="2020-05" db="EMBL/GenBank/DDBJ databases">
        <authorList>
            <person name="Chiriac C."/>
            <person name="Salcher M."/>
            <person name="Ghai R."/>
            <person name="Kavagutti S V."/>
        </authorList>
    </citation>
    <scope>NUCLEOTIDE SEQUENCE</scope>
</reference>
<dbReference type="PANTHER" id="PTHR43798:SF31">
    <property type="entry name" value="AB HYDROLASE SUPERFAMILY PROTEIN YCLE"/>
    <property type="match status" value="1"/>
</dbReference>
<proteinExistence type="predicted"/>
<dbReference type="EMBL" id="CAESGF010000003">
    <property type="protein sequence ID" value="CAB4362877.1"/>
    <property type="molecule type" value="Genomic_DNA"/>
</dbReference>
<dbReference type="SUPFAM" id="SSF53474">
    <property type="entry name" value="alpha/beta-Hydrolases"/>
    <property type="match status" value="1"/>
</dbReference>
<protein>
    <submittedName>
        <fullName evidence="5">Unannotated protein</fullName>
    </submittedName>
</protein>
<dbReference type="GO" id="GO:0016787">
    <property type="term" value="F:hydrolase activity"/>
    <property type="evidence" value="ECO:0007669"/>
    <property type="project" value="UniProtKB-KW"/>
</dbReference>
<dbReference type="PANTHER" id="PTHR43798">
    <property type="entry name" value="MONOACYLGLYCEROL LIPASE"/>
    <property type="match status" value="1"/>
</dbReference>
<dbReference type="PRINTS" id="PR00111">
    <property type="entry name" value="ABHYDROLASE"/>
</dbReference>
<name>A0A6J7C7W4_9ZZZZ</name>
<evidence type="ECO:0000313" key="5">
    <source>
        <dbReference type="EMBL" id="CAB4853750.1"/>
    </source>
</evidence>
<evidence type="ECO:0000313" key="7">
    <source>
        <dbReference type="EMBL" id="CAB5021152.1"/>
    </source>
</evidence>
<dbReference type="InterPro" id="IPR000073">
    <property type="entry name" value="AB_hydrolase_1"/>
</dbReference>
<dbReference type="InterPro" id="IPR029058">
    <property type="entry name" value="AB_hydrolase_fold"/>
</dbReference>
<dbReference type="EMBL" id="CAFBMT010000003">
    <property type="protein sequence ID" value="CAB4918614.1"/>
    <property type="molecule type" value="Genomic_DNA"/>
</dbReference>
<evidence type="ECO:0000256" key="1">
    <source>
        <dbReference type="ARBA" id="ARBA00022801"/>
    </source>
</evidence>
<gene>
    <name evidence="4" type="ORF">UFOPK2656_00666</name>
    <name evidence="5" type="ORF">UFOPK3267_03288</name>
    <name evidence="6" type="ORF">UFOPK3651_00704</name>
    <name evidence="7" type="ORF">UFOPK3931_03365</name>
    <name evidence="3" type="ORF">UFOPK4189_00664</name>
</gene>
<accession>A0A6J7C7W4</accession>
<feature type="domain" description="AB hydrolase-1" evidence="2">
    <location>
        <begin position="15"/>
        <end position="213"/>
    </location>
</feature>
<evidence type="ECO:0000259" key="2">
    <source>
        <dbReference type="Pfam" id="PF12697"/>
    </source>
</evidence>
<dbReference type="EMBL" id="CAFBOL010000171">
    <property type="protein sequence ID" value="CAB5021152.1"/>
    <property type="molecule type" value="Genomic_DNA"/>
</dbReference>
<evidence type="ECO:0000313" key="4">
    <source>
        <dbReference type="EMBL" id="CAB4710901.1"/>
    </source>
</evidence>
<evidence type="ECO:0000313" key="6">
    <source>
        <dbReference type="EMBL" id="CAB4918614.1"/>
    </source>
</evidence>
<dbReference type="EMBL" id="CAEZYF010000003">
    <property type="protein sequence ID" value="CAB4710901.1"/>
    <property type="molecule type" value="Genomic_DNA"/>
</dbReference>
<dbReference type="AlphaFoldDB" id="A0A6J7C7W4"/>
<dbReference type="EMBL" id="CAFBIY010000329">
    <property type="protein sequence ID" value="CAB4853750.1"/>
    <property type="molecule type" value="Genomic_DNA"/>
</dbReference>
<evidence type="ECO:0000313" key="3">
    <source>
        <dbReference type="EMBL" id="CAB4362877.1"/>
    </source>
</evidence>
<sequence length="223" mass="23993">MRLHVVRAGSGSPPIVFVHGMGLSGSSWQGLMDRLAAKHQVLALDLLGHGNSPVPDDPNEYTRDRALDDIDVLLAQLGEPAVLVGHSLGGYLALAHAATRPGVAKGVVVINTGPGFRDPDKREAWNERSRRNSHRFAVPEIATNLNLQHDSVVMDHLAEMQVPTLVLVGDQDRPEFLGAGQHLERKMPHATLVVLEGGDHLMHETTHVDRIAALIDGFAAGLG</sequence>
<dbReference type="Pfam" id="PF12697">
    <property type="entry name" value="Abhydrolase_6"/>
    <property type="match status" value="1"/>
</dbReference>
<organism evidence="5">
    <name type="scientific">freshwater metagenome</name>
    <dbReference type="NCBI Taxonomy" id="449393"/>
    <lineage>
        <taxon>unclassified sequences</taxon>
        <taxon>metagenomes</taxon>
        <taxon>ecological metagenomes</taxon>
    </lineage>
</organism>
<keyword evidence="1" id="KW-0378">Hydrolase</keyword>
<dbReference type="Gene3D" id="3.40.50.1820">
    <property type="entry name" value="alpha/beta hydrolase"/>
    <property type="match status" value="2"/>
</dbReference>
<dbReference type="GO" id="GO:0016020">
    <property type="term" value="C:membrane"/>
    <property type="evidence" value="ECO:0007669"/>
    <property type="project" value="TreeGrafter"/>
</dbReference>
<dbReference type="InterPro" id="IPR050266">
    <property type="entry name" value="AB_hydrolase_sf"/>
</dbReference>